<dbReference type="InterPro" id="IPR012337">
    <property type="entry name" value="RNaseH-like_sf"/>
</dbReference>
<dbReference type="GeneID" id="104586844"/>
<organism evidence="7 8">
    <name type="scientific">Nelumbo nucifera</name>
    <name type="common">Sacred lotus</name>
    <dbReference type="NCBI Taxonomy" id="4432"/>
    <lineage>
        <taxon>Eukaryota</taxon>
        <taxon>Viridiplantae</taxon>
        <taxon>Streptophyta</taxon>
        <taxon>Embryophyta</taxon>
        <taxon>Tracheophyta</taxon>
        <taxon>Spermatophyta</taxon>
        <taxon>Magnoliopsida</taxon>
        <taxon>Proteales</taxon>
        <taxon>Nelumbonaceae</taxon>
        <taxon>Nelumbo</taxon>
    </lineage>
</organism>
<dbReference type="PANTHER" id="PTHR42648:SF31">
    <property type="entry name" value="RNA-DIRECTED DNA POLYMERASE"/>
    <property type="match status" value="1"/>
</dbReference>
<accession>A0A1U7YWZ6</accession>
<proteinExistence type="predicted"/>
<evidence type="ECO:0000256" key="5">
    <source>
        <dbReference type="SAM" id="MobiDB-lite"/>
    </source>
</evidence>
<evidence type="ECO:0000259" key="6">
    <source>
        <dbReference type="PROSITE" id="PS50994"/>
    </source>
</evidence>
<evidence type="ECO:0000313" key="8">
    <source>
        <dbReference type="RefSeq" id="XP_010242510.1"/>
    </source>
</evidence>
<gene>
    <name evidence="8" type="primary">LOC104586844</name>
</gene>
<dbReference type="KEGG" id="nnu:104586844"/>
<keyword evidence="1" id="KW-0645">Protease</keyword>
<dbReference type="PROSITE" id="PS50994">
    <property type="entry name" value="INTEGRASE"/>
    <property type="match status" value="1"/>
</dbReference>
<dbReference type="Pfam" id="PF22936">
    <property type="entry name" value="Pol_BBD"/>
    <property type="match status" value="1"/>
</dbReference>
<protein>
    <submittedName>
        <fullName evidence="8">Uncharacterized protein LOC104586844</fullName>
    </submittedName>
</protein>
<name>A0A1U7YWZ6_NELNU</name>
<dbReference type="PANTHER" id="PTHR42648">
    <property type="entry name" value="TRANSPOSASE, PUTATIVE-RELATED"/>
    <property type="match status" value="1"/>
</dbReference>
<evidence type="ECO:0000256" key="2">
    <source>
        <dbReference type="ARBA" id="ARBA00022723"/>
    </source>
</evidence>
<feature type="compositionally biased region" description="Basic and acidic residues" evidence="5">
    <location>
        <begin position="467"/>
        <end position="481"/>
    </location>
</feature>
<keyword evidence="4" id="KW-0378">Hydrolase</keyword>
<keyword evidence="2" id="KW-0479">Metal-binding</keyword>
<dbReference type="Pfam" id="PF00665">
    <property type="entry name" value="rve"/>
    <property type="match status" value="1"/>
</dbReference>
<dbReference type="Pfam" id="PF07727">
    <property type="entry name" value="RVT_2"/>
    <property type="match status" value="1"/>
</dbReference>
<evidence type="ECO:0000256" key="1">
    <source>
        <dbReference type="ARBA" id="ARBA00022670"/>
    </source>
</evidence>
<dbReference type="GO" id="GO:0006508">
    <property type="term" value="P:proteolysis"/>
    <property type="evidence" value="ECO:0007669"/>
    <property type="project" value="UniProtKB-KW"/>
</dbReference>
<dbReference type="InterPro" id="IPR001584">
    <property type="entry name" value="Integrase_cat-core"/>
</dbReference>
<dbReference type="Gene3D" id="3.30.420.10">
    <property type="entry name" value="Ribonuclease H-like superfamily/Ribonuclease H"/>
    <property type="match status" value="1"/>
</dbReference>
<dbReference type="GO" id="GO:0004190">
    <property type="term" value="F:aspartic-type endopeptidase activity"/>
    <property type="evidence" value="ECO:0007669"/>
    <property type="project" value="UniProtKB-KW"/>
</dbReference>
<dbReference type="SUPFAM" id="SSF53098">
    <property type="entry name" value="Ribonuclease H-like"/>
    <property type="match status" value="1"/>
</dbReference>
<dbReference type="Proteomes" id="UP000189703">
    <property type="component" value="Unplaced"/>
</dbReference>
<dbReference type="InParanoid" id="A0A1U7YWZ6"/>
<dbReference type="STRING" id="4432.A0A1U7YWZ6"/>
<feature type="compositionally biased region" description="Basic and acidic residues" evidence="5">
    <location>
        <begin position="492"/>
        <end position="504"/>
    </location>
</feature>
<dbReference type="InterPro" id="IPR013103">
    <property type="entry name" value="RVT_2"/>
</dbReference>
<evidence type="ECO:0000256" key="4">
    <source>
        <dbReference type="ARBA" id="ARBA00022801"/>
    </source>
</evidence>
<dbReference type="AlphaFoldDB" id="A0A1U7YWZ6"/>
<keyword evidence="3" id="KW-0064">Aspartyl protease</keyword>
<feature type="domain" description="Integrase catalytic" evidence="6">
    <location>
        <begin position="289"/>
        <end position="388"/>
    </location>
</feature>
<dbReference type="RefSeq" id="XP_010242510.1">
    <property type="nucleotide sequence ID" value="XM_010244208.1"/>
</dbReference>
<dbReference type="InterPro" id="IPR025724">
    <property type="entry name" value="GAG-pre-integrase_dom"/>
</dbReference>
<dbReference type="GO" id="GO:0003676">
    <property type="term" value="F:nucleic acid binding"/>
    <property type="evidence" value="ECO:0007669"/>
    <property type="project" value="InterPro"/>
</dbReference>
<dbReference type="InterPro" id="IPR036397">
    <property type="entry name" value="RNaseH_sf"/>
</dbReference>
<reference evidence="8" key="1">
    <citation type="submission" date="2025-08" db="UniProtKB">
        <authorList>
            <consortium name="RefSeq"/>
        </authorList>
    </citation>
    <scope>IDENTIFICATION</scope>
</reference>
<feature type="region of interest" description="Disordered" evidence="5">
    <location>
        <begin position="1"/>
        <end position="22"/>
    </location>
</feature>
<dbReference type="GO" id="GO:0015074">
    <property type="term" value="P:DNA integration"/>
    <property type="evidence" value="ECO:0007669"/>
    <property type="project" value="InterPro"/>
</dbReference>
<dbReference type="SUPFAM" id="SSF56672">
    <property type="entry name" value="DNA/RNA polymerases"/>
    <property type="match status" value="1"/>
</dbReference>
<dbReference type="InterPro" id="IPR054722">
    <property type="entry name" value="PolX-like_BBD"/>
</dbReference>
<dbReference type="OMA" id="NICHYAK"/>
<evidence type="ECO:0000256" key="3">
    <source>
        <dbReference type="ARBA" id="ARBA00022750"/>
    </source>
</evidence>
<dbReference type="eggNOG" id="KOG0017">
    <property type="taxonomic scope" value="Eukaryota"/>
</dbReference>
<dbReference type="OrthoDB" id="1936289at2759"/>
<keyword evidence="7" id="KW-1185">Reference proteome</keyword>
<dbReference type="Pfam" id="PF13976">
    <property type="entry name" value="gag_pre-integrs"/>
    <property type="match status" value="1"/>
</dbReference>
<dbReference type="InterPro" id="IPR043502">
    <property type="entry name" value="DNA/RNA_pol_sf"/>
</dbReference>
<feature type="region of interest" description="Disordered" evidence="5">
    <location>
        <begin position="455"/>
        <end position="521"/>
    </location>
</feature>
<dbReference type="GO" id="GO:0046872">
    <property type="term" value="F:metal ion binding"/>
    <property type="evidence" value="ECO:0007669"/>
    <property type="project" value="UniProtKB-KW"/>
</dbReference>
<evidence type="ECO:0000313" key="7">
    <source>
        <dbReference type="Proteomes" id="UP000189703"/>
    </source>
</evidence>
<sequence length="900" mass="100681">MAANNDRNGEISSRSVGPSSPFYLHPSNNPGVIISSMVLRGDNYDEWAKAHAAQSSAGHEVASNAVVTDGDRTGLSGLNDEQWQALASMLNAYKTRTNEILSSKNYSIEWIIDSGASHHMTGNLNVLVNTYDVAPCPIRLPNGAHTEAVKEGIVELGKNFKLLHILYIPKLNCNLLSVGWLLRDIDCIVTFTNKLCVIQDHISRTLIGEGEQLDGVYVFKGVAPIRAYKTDGIGSCDLWHRRLGQPSYQTVSLLLNISNSKNKMCDVCLKAKQTRDVFIQSSNKVTDCFALIHCDLWGAYRVPASCGAAYFFTIVEDYSRVVWIYLLAEKIEVGRTLKNLCTMIERQFNKKVKVVRSDNGTKFKSLKSYFDKQGILFQTSCVGTPKQNDQFLVAYVSRIFGTVTNLPLGVGNVSLLGTLLGKKGWKLYDFEYGDYFISRDMVFSEAEFPFATLEHQPSVTNPPSESPHIEVRGSDTIDEGHQNTGNDEEAGPPDKTRSHTDCRNNETPAAPQPTTELLGHGHREKRTPNYLQDFVTHSAHCLDPSVVSPASSQSSGIPYPITHYVTYDNFSVKHRHFLASITAGREPTRFFEAMTDARWREAMRQEIQALEDNGTWTLEDLPPGKKAIECKWVYKIKYNSDGSVEKFKARLVVLGNTQVEGLDYNETFTPVDKMVTVRTFLAVAAAQHWELHQMDVNNVFLHGDFHEEVYMKPPSGFSTYGTGKCPRIDHWDAALCVVRYLKGRPGQGIFLRSDSDLQLCAYCDSDWDIPPSPRRLRNNILSPVPLSRLNNRSMATASCELKWLKGLLLSLGISHPQPIRLFCDNQAALHIAANPIFHERTKHIEVDCHFIHNELQASTIAPAYVRTGEQLADIFTKALGQKQFDFFLPKLGICNPHAPP</sequence>
<dbReference type="CDD" id="cd09272">
    <property type="entry name" value="RNase_HI_RT_Ty1"/>
    <property type="match status" value="1"/>
</dbReference>
<dbReference type="InterPro" id="IPR039537">
    <property type="entry name" value="Retrotran_Ty1/copia-like"/>
</dbReference>